<feature type="domain" description="GtrA/DPMS transmembrane" evidence="7">
    <location>
        <begin position="11"/>
        <end position="125"/>
    </location>
</feature>
<feature type="transmembrane region" description="Helical" evidence="6">
    <location>
        <begin position="100"/>
        <end position="119"/>
    </location>
</feature>
<gene>
    <name evidence="8" type="ORF">SAMN04487864_101243</name>
</gene>
<dbReference type="PANTHER" id="PTHR38459:SF1">
    <property type="entry name" value="PROPHAGE BACTOPRENOL-LINKED GLUCOSE TRANSLOCASE HOMOLOG"/>
    <property type="match status" value="1"/>
</dbReference>
<reference evidence="9" key="1">
    <citation type="submission" date="2016-10" db="EMBL/GenBank/DDBJ databases">
        <authorList>
            <person name="Varghese N."/>
            <person name="Submissions S."/>
        </authorList>
    </citation>
    <scope>NUCLEOTIDE SEQUENCE [LARGE SCALE GENOMIC DNA]</scope>
    <source>
        <strain evidence="9">DSM 11005</strain>
    </source>
</reference>
<proteinExistence type="inferred from homology"/>
<comment type="similarity">
    <text evidence="2">Belongs to the GtrA family.</text>
</comment>
<dbReference type="GO" id="GO:0000271">
    <property type="term" value="P:polysaccharide biosynthetic process"/>
    <property type="evidence" value="ECO:0007669"/>
    <property type="project" value="InterPro"/>
</dbReference>
<keyword evidence="5 6" id="KW-0472">Membrane</keyword>
<dbReference type="InterPro" id="IPR007267">
    <property type="entry name" value="GtrA_DPMS_TM"/>
</dbReference>
<dbReference type="EMBL" id="FMYW01000001">
    <property type="protein sequence ID" value="SDB97608.1"/>
    <property type="molecule type" value="Genomic_DNA"/>
</dbReference>
<feature type="transmembrane region" description="Helical" evidence="6">
    <location>
        <begin position="74"/>
        <end position="94"/>
    </location>
</feature>
<evidence type="ECO:0000256" key="1">
    <source>
        <dbReference type="ARBA" id="ARBA00004141"/>
    </source>
</evidence>
<comment type="subcellular location">
    <subcellularLocation>
        <location evidence="1">Membrane</location>
        <topology evidence="1">Multi-pass membrane protein</topology>
    </subcellularLocation>
</comment>
<evidence type="ECO:0000256" key="4">
    <source>
        <dbReference type="ARBA" id="ARBA00022989"/>
    </source>
</evidence>
<dbReference type="GO" id="GO:0005886">
    <property type="term" value="C:plasma membrane"/>
    <property type="evidence" value="ECO:0007669"/>
    <property type="project" value="TreeGrafter"/>
</dbReference>
<evidence type="ECO:0000256" key="2">
    <source>
        <dbReference type="ARBA" id="ARBA00009399"/>
    </source>
</evidence>
<sequence>MKKDQLYEILRFAIVGGASFLVDYALLYICTEWFGIHYLYSAAISFTVSVIVNYWLCVRFVFTGAGKQTGRQAALFIGSSIVGLGINQVCMWLFVEKFGLHYMLAKIGATFIVMFWNYVMKRKAVRG</sequence>
<dbReference type="AlphaFoldDB" id="A0A1G6HTY0"/>
<dbReference type="Pfam" id="PF04138">
    <property type="entry name" value="GtrA_DPMS_TM"/>
    <property type="match status" value="1"/>
</dbReference>
<evidence type="ECO:0000313" key="9">
    <source>
        <dbReference type="Proteomes" id="UP000198943"/>
    </source>
</evidence>
<feature type="transmembrane region" description="Helical" evidence="6">
    <location>
        <begin position="42"/>
        <end position="62"/>
    </location>
</feature>
<dbReference type="PANTHER" id="PTHR38459">
    <property type="entry name" value="PROPHAGE BACTOPRENOL-LINKED GLUCOSE TRANSLOCASE HOMOLOG"/>
    <property type="match status" value="1"/>
</dbReference>
<dbReference type="InterPro" id="IPR051401">
    <property type="entry name" value="GtrA_CellWall_Glycosyl"/>
</dbReference>
<keyword evidence="4 6" id="KW-1133">Transmembrane helix</keyword>
<evidence type="ECO:0000256" key="3">
    <source>
        <dbReference type="ARBA" id="ARBA00022692"/>
    </source>
</evidence>
<evidence type="ECO:0000256" key="6">
    <source>
        <dbReference type="SAM" id="Phobius"/>
    </source>
</evidence>
<feature type="transmembrane region" description="Helical" evidence="6">
    <location>
        <begin position="12"/>
        <end position="36"/>
    </location>
</feature>
<keyword evidence="3 6" id="KW-0812">Transmembrane</keyword>
<accession>A0A1G6HTY0</accession>
<dbReference type="Proteomes" id="UP000198943">
    <property type="component" value="Unassembled WGS sequence"/>
</dbReference>
<evidence type="ECO:0000259" key="7">
    <source>
        <dbReference type="Pfam" id="PF04138"/>
    </source>
</evidence>
<protein>
    <submittedName>
        <fullName evidence="8">Putative flippase GtrA (Transmembrane translocase of bactoprenol-linked glucose)</fullName>
    </submittedName>
</protein>
<name>A0A1G6HTY0_9FIRM</name>
<evidence type="ECO:0000256" key="5">
    <source>
        <dbReference type="ARBA" id="ARBA00023136"/>
    </source>
</evidence>
<dbReference type="RefSeq" id="WP_093729012.1">
    <property type="nucleotide sequence ID" value="NZ_FMYW01000001.1"/>
</dbReference>
<evidence type="ECO:0000313" key="8">
    <source>
        <dbReference type="EMBL" id="SDB97608.1"/>
    </source>
</evidence>
<dbReference type="OrthoDB" id="9807815at2"/>
<organism evidence="8 9">
    <name type="scientific">Succiniclasticum ruminis</name>
    <dbReference type="NCBI Taxonomy" id="40841"/>
    <lineage>
        <taxon>Bacteria</taxon>
        <taxon>Bacillati</taxon>
        <taxon>Bacillota</taxon>
        <taxon>Negativicutes</taxon>
        <taxon>Acidaminococcales</taxon>
        <taxon>Acidaminococcaceae</taxon>
        <taxon>Succiniclasticum</taxon>
    </lineage>
</organism>
<keyword evidence="9" id="KW-1185">Reference proteome</keyword>